<dbReference type="EMBL" id="VSSQ01009948">
    <property type="protein sequence ID" value="MPM43028.1"/>
    <property type="molecule type" value="Genomic_DNA"/>
</dbReference>
<comment type="caution">
    <text evidence="1">The sequence shown here is derived from an EMBL/GenBank/DDBJ whole genome shotgun (WGS) entry which is preliminary data.</text>
</comment>
<protein>
    <submittedName>
        <fullName evidence="1">Uncharacterized protein</fullName>
    </submittedName>
</protein>
<reference evidence="1" key="1">
    <citation type="submission" date="2019-08" db="EMBL/GenBank/DDBJ databases">
        <authorList>
            <person name="Kucharzyk K."/>
            <person name="Murdoch R.W."/>
            <person name="Higgins S."/>
            <person name="Loffler F."/>
        </authorList>
    </citation>
    <scope>NUCLEOTIDE SEQUENCE</scope>
</reference>
<dbReference type="AlphaFoldDB" id="A0A644ZRL9"/>
<organism evidence="1">
    <name type="scientific">bioreactor metagenome</name>
    <dbReference type="NCBI Taxonomy" id="1076179"/>
    <lineage>
        <taxon>unclassified sequences</taxon>
        <taxon>metagenomes</taxon>
        <taxon>ecological metagenomes</taxon>
    </lineage>
</organism>
<name>A0A644ZRL9_9ZZZZ</name>
<evidence type="ECO:0000313" key="1">
    <source>
        <dbReference type="EMBL" id="MPM43028.1"/>
    </source>
</evidence>
<proteinExistence type="predicted"/>
<accession>A0A644ZRL9</accession>
<sequence length="225" mass="23896">MLGCVYGVVNCWRISKQSCACSGSAGCCYNHVGSAQCSGRCRGHYRGWACERDARCGDAADGDGSGTGKIGPGDGNACPSRRRAAVRGDGGNCRRGGGAGCRTGIVHLYHEPDNFNRRSGAGLVVIPGDNPEAIRRVCQNAGHIRLSRGSNGRIKRGCVDSIYICVWGKSRVACMCRVVVSGALYRFSIVRITVNKISGTDNRHRTIGKQSFDTFGHCSTDGGRC</sequence>
<gene>
    <name evidence="1" type="ORF">SDC9_89700</name>
</gene>